<evidence type="ECO:0000256" key="1">
    <source>
        <dbReference type="SAM" id="MobiDB-lite"/>
    </source>
</evidence>
<keyword evidence="2" id="KW-0812">Transmembrane</keyword>
<dbReference type="Proteomes" id="UP000253551">
    <property type="component" value="Unassembled WGS sequence"/>
</dbReference>
<protein>
    <recommendedName>
        <fullName evidence="5">TRP C-terminal domain-containing protein</fullName>
    </recommendedName>
</protein>
<keyword evidence="2" id="KW-0472">Membrane</keyword>
<dbReference type="PANTHER" id="PTHR34391">
    <property type="entry name" value="UPF0658 GOLGI APPARATUS MEMBRANE PROTEIN C1952.10C-RELATED"/>
    <property type="match status" value="1"/>
</dbReference>
<evidence type="ECO:0000313" key="3">
    <source>
        <dbReference type="EMBL" id="RCH93927.1"/>
    </source>
</evidence>
<gene>
    <name evidence="3" type="ORF">CU098_004507</name>
</gene>
<dbReference type="OrthoDB" id="2448307at2759"/>
<comment type="caution">
    <text evidence="3">The sequence shown here is derived from an EMBL/GenBank/DDBJ whole genome shotgun (WGS) entry which is preliminary data.</text>
</comment>
<feature type="transmembrane region" description="Helical" evidence="2">
    <location>
        <begin position="147"/>
        <end position="165"/>
    </location>
</feature>
<dbReference type="InterPro" id="IPR040410">
    <property type="entry name" value="UPF0658_Golgi"/>
</dbReference>
<feature type="transmembrane region" description="Helical" evidence="2">
    <location>
        <begin position="211"/>
        <end position="234"/>
    </location>
</feature>
<keyword evidence="4" id="KW-1185">Reference proteome</keyword>
<evidence type="ECO:0000256" key="2">
    <source>
        <dbReference type="SAM" id="Phobius"/>
    </source>
</evidence>
<keyword evidence="2" id="KW-1133">Transmembrane helix</keyword>
<dbReference type="GO" id="GO:0005794">
    <property type="term" value="C:Golgi apparatus"/>
    <property type="evidence" value="ECO:0007669"/>
    <property type="project" value="TreeGrafter"/>
</dbReference>
<organism evidence="3 4">
    <name type="scientific">Rhizopus stolonifer</name>
    <name type="common">Rhizopus nigricans</name>
    <dbReference type="NCBI Taxonomy" id="4846"/>
    <lineage>
        <taxon>Eukaryota</taxon>
        <taxon>Fungi</taxon>
        <taxon>Fungi incertae sedis</taxon>
        <taxon>Mucoromycota</taxon>
        <taxon>Mucoromycotina</taxon>
        <taxon>Mucoromycetes</taxon>
        <taxon>Mucorales</taxon>
        <taxon>Mucorineae</taxon>
        <taxon>Rhizopodaceae</taxon>
        <taxon>Rhizopus</taxon>
    </lineage>
</organism>
<feature type="region of interest" description="Disordered" evidence="1">
    <location>
        <begin position="254"/>
        <end position="301"/>
    </location>
</feature>
<sequence length="301" mass="34069">MCSDLVWTSCCCYAGIQLKQHVILENAVCGNEDYWKPVESRWSATLMGMEEAKDYYESVMRPIEYTIIGLIPAFFVVLVFFGWRLRKQFAWDNYRNFSADLRIRNALITSSILLTLLKLDFFFVFSFAAQLIPSVNLGYSETITETVLVFVLGALFLSLAIISVYQESEYGLGASILTGIGSIGYFIYRVYIIALPRGNQYDPYLHTRQFLIFTTVVAMVLLLFTIIVAIKCLLNIHRGTAIYRNAALGKNKPTAEKSEAIDHESIDDDDTHGETNLLHDKKKSSAVGSSNNNQENLWSIE</sequence>
<reference evidence="3 4" key="1">
    <citation type="journal article" date="2018" name="G3 (Bethesda)">
        <title>Phylogenetic and Phylogenomic Definition of Rhizopus Species.</title>
        <authorList>
            <person name="Gryganskyi A.P."/>
            <person name="Golan J."/>
            <person name="Dolatabadi S."/>
            <person name="Mondo S."/>
            <person name="Robb S."/>
            <person name="Idnurm A."/>
            <person name="Muszewska A."/>
            <person name="Steczkiewicz K."/>
            <person name="Masonjones S."/>
            <person name="Liao H.L."/>
            <person name="Gajdeczka M.T."/>
            <person name="Anike F."/>
            <person name="Vuek A."/>
            <person name="Anishchenko I.M."/>
            <person name="Voigt K."/>
            <person name="de Hoog G.S."/>
            <person name="Smith M.E."/>
            <person name="Heitman J."/>
            <person name="Vilgalys R."/>
            <person name="Stajich J.E."/>
        </authorList>
    </citation>
    <scope>NUCLEOTIDE SEQUENCE [LARGE SCALE GENOMIC DNA]</scope>
    <source>
        <strain evidence="3 4">LSU 92-RS-03</strain>
    </source>
</reference>
<evidence type="ECO:0000313" key="4">
    <source>
        <dbReference type="Proteomes" id="UP000253551"/>
    </source>
</evidence>
<name>A0A367JVK0_RHIST</name>
<evidence type="ECO:0008006" key="5">
    <source>
        <dbReference type="Google" id="ProtNLM"/>
    </source>
</evidence>
<feature type="transmembrane region" description="Helical" evidence="2">
    <location>
        <begin position="172"/>
        <end position="191"/>
    </location>
</feature>
<accession>A0A367JVK0</accession>
<feature type="transmembrane region" description="Helical" evidence="2">
    <location>
        <begin position="65"/>
        <end position="85"/>
    </location>
</feature>
<feature type="compositionally biased region" description="Basic and acidic residues" evidence="1">
    <location>
        <begin position="254"/>
        <end position="264"/>
    </location>
</feature>
<dbReference type="EMBL" id="PJQM01002625">
    <property type="protein sequence ID" value="RCH93927.1"/>
    <property type="molecule type" value="Genomic_DNA"/>
</dbReference>
<feature type="transmembrane region" description="Helical" evidence="2">
    <location>
        <begin position="106"/>
        <end position="127"/>
    </location>
</feature>
<dbReference type="AlphaFoldDB" id="A0A367JVK0"/>
<feature type="compositionally biased region" description="Polar residues" evidence="1">
    <location>
        <begin position="286"/>
        <end position="301"/>
    </location>
</feature>
<dbReference type="STRING" id="4846.A0A367JVK0"/>
<proteinExistence type="predicted"/>
<dbReference type="PANTHER" id="PTHR34391:SF2">
    <property type="entry name" value="TRP C-TERMINAL DOMAIN-CONTAINING PROTEIN"/>
    <property type="match status" value="1"/>
</dbReference>